<evidence type="ECO:0000256" key="1">
    <source>
        <dbReference type="ARBA" id="ARBA00022614"/>
    </source>
</evidence>
<feature type="signal peptide" evidence="3">
    <location>
        <begin position="1"/>
        <end position="27"/>
    </location>
</feature>
<sequence>MTMKRALPSPSSLLFHLLITPLLLCQANRVSLSMPPSEAETLFKIMDAMSSDQQWRRSHPNPCAPGSSWPGIECKTGPDHLPHVSRLDFGSAPNPSCKTSASFPYLIFTLPFLQSVFFFNCFTHFTTTIIFPIKPIPSSSLQQLSLRSNPSLSATTSSQAKSLCN</sequence>
<dbReference type="Proteomes" id="UP000467841">
    <property type="component" value="Unassembled WGS sequence"/>
</dbReference>
<organism evidence="5 6">
    <name type="scientific">Microthlaspi erraticum</name>
    <dbReference type="NCBI Taxonomy" id="1685480"/>
    <lineage>
        <taxon>Eukaryota</taxon>
        <taxon>Viridiplantae</taxon>
        <taxon>Streptophyta</taxon>
        <taxon>Embryophyta</taxon>
        <taxon>Tracheophyta</taxon>
        <taxon>Spermatophyta</taxon>
        <taxon>Magnoliopsida</taxon>
        <taxon>eudicotyledons</taxon>
        <taxon>Gunneridae</taxon>
        <taxon>Pentapetalae</taxon>
        <taxon>rosids</taxon>
        <taxon>malvids</taxon>
        <taxon>Brassicales</taxon>
        <taxon>Brassicaceae</taxon>
        <taxon>Coluteocarpeae</taxon>
        <taxon>Microthlaspi</taxon>
    </lineage>
</organism>
<accession>A0A6D2KRG1</accession>
<evidence type="ECO:0000256" key="2">
    <source>
        <dbReference type="ARBA" id="ARBA00022737"/>
    </source>
</evidence>
<dbReference type="Pfam" id="PF08263">
    <property type="entry name" value="LRRNT_2"/>
    <property type="match status" value="1"/>
</dbReference>
<gene>
    <name evidence="5" type="ORF">MERR_LOCUS43068</name>
</gene>
<reference evidence="5" key="1">
    <citation type="submission" date="2020-01" db="EMBL/GenBank/DDBJ databases">
        <authorList>
            <person name="Mishra B."/>
        </authorList>
    </citation>
    <scope>NUCLEOTIDE SEQUENCE [LARGE SCALE GENOMIC DNA]</scope>
</reference>
<dbReference type="OrthoDB" id="676979at2759"/>
<evidence type="ECO:0000313" key="5">
    <source>
        <dbReference type="EMBL" id="CAA7055832.1"/>
    </source>
</evidence>
<dbReference type="EMBL" id="CACVBM020001607">
    <property type="protein sequence ID" value="CAA7055832.1"/>
    <property type="molecule type" value="Genomic_DNA"/>
</dbReference>
<evidence type="ECO:0000313" key="6">
    <source>
        <dbReference type="Proteomes" id="UP000467841"/>
    </source>
</evidence>
<evidence type="ECO:0000259" key="4">
    <source>
        <dbReference type="Pfam" id="PF08263"/>
    </source>
</evidence>
<protein>
    <recommendedName>
        <fullName evidence="4">Leucine-rich repeat-containing N-terminal plant-type domain-containing protein</fullName>
    </recommendedName>
</protein>
<dbReference type="Gene3D" id="3.80.10.10">
    <property type="entry name" value="Ribonuclease Inhibitor"/>
    <property type="match status" value="1"/>
</dbReference>
<dbReference type="InterPro" id="IPR032675">
    <property type="entry name" value="LRR_dom_sf"/>
</dbReference>
<dbReference type="InterPro" id="IPR013210">
    <property type="entry name" value="LRR_N_plant-typ"/>
</dbReference>
<evidence type="ECO:0000256" key="3">
    <source>
        <dbReference type="SAM" id="SignalP"/>
    </source>
</evidence>
<dbReference type="AlphaFoldDB" id="A0A6D2KRG1"/>
<comment type="caution">
    <text evidence="5">The sequence shown here is derived from an EMBL/GenBank/DDBJ whole genome shotgun (WGS) entry which is preliminary data.</text>
</comment>
<keyword evidence="6" id="KW-1185">Reference proteome</keyword>
<keyword evidence="1" id="KW-0433">Leucine-rich repeat</keyword>
<name>A0A6D2KRG1_9BRAS</name>
<proteinExistence type="predicted"/>
<feature type="domain" description="Leucine-rich repeat-containing N-terminal plant-type" evidence="4">
    <location>
        <begin position="36"/>
        <end position="74"/>
    </location>
</feature>
<keyword evidence="3" id="KW-0732">Signal</keyword>
<feature type="chain" id="PRO_5025527489" description="Leucine-rich repeat-containing N-terminal plant-type domain-containing protein" evidence="3">
    <location>
        <begin position="28"/>
        <end position="165"/>
    </location>
</feature>
<keyword evidence="2" id="KW-0677">Repeat</keyword>